<feature type="domain" description="Lacto-N-biose phosphorylase central" evidence="2">
    <location>
        <begin position="445"/>
        <end position="691"/>
    </location>
</feature>
<dbReference type="InterPro" id="IPR013780">
    <property type="entry name" value="Glyco_hydro_b"/>
</dbReference>
<dbReference type="GeneID" id="55564389"/>
<dbReference type="GO" id="GO:0004645">
    <property type="term" value="F:1,4-alpha-oligoglucan phosphorylase activity"/>
    <property type="evidence" value="ECO:0007669"/>
    <property type="project" value="InterPro"/>
</dbReference>
<dbReference type="GO" id="GO:0050500">
    <property type="term" value="F:1,3-beta-galactosyl-N-acetylhexosamine phosphorylase activity"/>
    <property type="evidence" value="ECO:0007669"/>
    <property type="project" value="UniProtKB-EC"/>
</dbReference>
<sequence>MSGRVTLPIENGMDDEIRQIARLWGADAVRNSDGTKLPPITSELGAKVYETYFVGRGDNDWAAAHPQDRPQIFLMSQRCPALGEEPLRISVMDGYLDKQVEPDIQADLQRYWQVIDRTTGETLPSEKWSLTGKGADTQVCIAKPAAGHVYTVDFLAWQNWDPVQMYNYITNHWEDDPQRIREQPYDIRNPETWEYAQAHMDKWLKDHPHVDVVRFTTFFYQFTLVFNNREKEKMVDWFGYLGSVTKLALAEFESKYGYALTPEDFVDEGYYNSPFRLPRLPFLNWMEFLGEFVTERARIMVDKAHQSGKEAMMFLGDHWIGTEPYGDDFPSIGLDAVVGSVGSAATCRMISDIPGVKYHEGRFLPYFFPDVFFEGADPVPELEARWSQARRAIVRNPLDRMGYGGYLSLPVKFPKFVQRVSEITDEFRSLHEVSGGARPAVSTIKVAVLNAWGKKRSWMTSMVAHAKPYFQTYAYEGVLESLAGLPFTVSFINFDDVSRGALADVDVLINAGQANTAFSGGDYWDKPDISARIREFVAGGGGFIGVGQPSACFVEGSGTFFQLSDVLGVDQEVGWTLSTDRYVNVAESHFIIEGFDALEQRSRGRGLKEINVLEVESQLQPGREQALLDIGPGVGSIIPTGGQVLQFIDGSVDLSVHEYGKGRSVYFAGLPYNSVNSRLLHRAIYWAGHAEERLTENYFADRPEVEVAFYPEAHKAFVYNNSDTAQSVNVRGPKPFQVTLGARESRWETV</sequence>
<organism evidence="4 5">
    <name type="scientific">Mobiluncus curtisii</name>
    <dbReference type="NCBI Taxonomy" id="2051"/>
    <lineage>
        <taxon>Bacteria</taxon>
        <taxon>Bacillati</taxon>
        <taxon>Actinomycetota</taxon>
        <taxon>Actinomycetes</taxon>
        <taxon>Actinomycetales</taxon>
        <taxon>Actinomycetaceae</taxon>
        <taxon>Mobiluncus</taxon>
    </lineage>
</organism>
<dbReference type="InterPro" id="IPR029062">
    <property type="entry name" value="Class_I_gatase-like"/>
</dbReference>
<dbReference type="EC" id="2.4.1.211" evidence="4"/>
<dbReference type="Gene3D" id="3.20.20.80">
    <property type="entry name" value="Glycosidases"/>
    <property type="match status" value="1"/>
</dbReference>
<dbReference type="Proteomes" id="UP000250245">
    <property type="component" value="Unassembled WGS sequence"/>
</dbReference>
<dbReference type="AlphaFoldDB" id="A0A2X2YMG2"/>
<dbReference type="Gene3D" id="2.60.40.1180">
    <property type="entry name" value="Golgi alpha-mannosidase II"/>
    <property type="match status" value="1"/>
</dbReference>
<dbReference type="Gene3D" id="2.60.40.10">
    <property type="entry name" value="Immunoglobulins"/>
    <property type="match status" value="1"/>
</dbReference>
<dbReference type="InterPro" id="IPR035080">
    <property type="entry name" value="Lact_bio_phlase-like_N"/>
</dbReference>
<protein>
    <submittedName>
        <fullName evidence="4">D-galactosyl-beta-1-&gt;3-N-acetyl-D-hexosamine phosphorylase Cphy3030</fullName>
        <ecNumber evidence="4">2.4.1.211</ecNumber>
    </submittedName>
</protein>
<name>A0A2X2YMG2_9ACTO</name>
<feature type="domain" description="Lacto-N-biose phosphorylase-like N-terminal TIM barrel" evidence="1">
    <location>
        <begin position="3"/>
        <end position="440"/>
    </location>
</feature>
<dbReference type="InterPro" id="IPR035356">
    <property type="entry name" value="LBP_C"/>
</dbReference>
<dbReference type="Gene3D" id="3.40.50.880">
    <property type="match status" value="1"/>
</dbReference>
<proteinExistence type="predicted"/>
<keyword evidence="4" id="KW-0328">Glycosyltransferase</keyword>
<feature type="domain" description="Lacto-N-biose phosphorylase C-terminal" evidence="3">
    <location>
        <begin position="698"/>
        <end position="747"/>
    </location>
</feature>
<dbReference type="OMA" id="PMHEYTV"/>
<dbReference type="RefSeq" id="WP_013188661.1">
    <property type="nucleotide sequence ID" value="NZ_CP068112.1"/>
</dbReference>
<dbReference type="Pfam" id="PF17385">
    <property type="entry name" value="LBP_M"/>
    <property type="match status" value="1"/>
</dbReference>
<evidence type="ECO:0000313" key="5">
    <source>
        <dbReference type="Proteomes" id="UP000250245"/>
    </source>
</evidence>
<reference evidence="4 5" key="1">
    <citation type="submission" date="2018-06" db="EMBL/GenBank/DDBJ databases">
        <authorList>
            <consortium name="Pathogen Informatics"/>
            <person name="Doyle S."/>
        </authorList>
    </citation>
    <scope>NUCLEOTIDE SEQUENCE [LARGE SCALE GENOMIC DNA]</scope>
    <source>
        <strain evidence="4 5">NCTC11820</strain>
    </source>
</reference>
<evidence type="ECO:0000259" key="1">
    <source>
        <dbReference type="Pfam" id="PF09508"/>
    </source>
</evidence>
<dbReference type="Pfam" id="PF17386">
    <property type="entry name" value="LBP_C"/>
    <property type="match status" value="1"/>
</dbReference>
<accession>A0A2X2YMG2</accession>
<dbReference type="Pfam" id="PF09508">
    <property type="entry name" value="Lact_bio_phlase"/>
    <property type="match status" value="1"/>
</dbReference>
<dbReference type="SUPFAM" id="SSF52317">
    <property type="entry name" value="Class I glutamine amidotransferase-like"/>
    <property type="match status" value="1"/>
</dbReference>
<gene>
    <name evidence="4" type="ORF">NCTC11820_00464</name>
</gene>
<dbReference type="EMBL" id="UASJ01000001">
    <property type="protein sequence ID" value="SQB64133.1"/>
    <property type="molecule type" value="Genomic_DNA"/>
</dbReference>
<dbReference type="GO" id="GO:0005975">
    <property type="term" value="P:carbohydrate metabolic process"/>
    <property type="evidence" value="ECO:0007669"/>
    <property type="project" value="UniProtKB-ARBA"/>
</dbReference>
<evidence type="ECO:0000313" key="4">
    <source>
        <dbReference type="EMBL" id="SQB64133.1"/>
    </source>
</evidence>
<keyword evidence="4" id="KW-0808">Transferase</keyword>
<evidence type="ECO:0000259" key="2">
    <source>
        <dbReference type="Pfam" id="PF17385"/>
    </source>
</evidence>
<evidence type="ECO:0000259" key="3">
    <source>
        <dbReference type="Pfam" id="PF17386"/>
    </source>
</evidence>
<dbReference type="InterPro" id="IPR013783">
    <property type="entry name" value="Ig-like_fold"/>
</dbReference>
<dbReference type="NCBIfam" id="TIGR02336">
    <property type="entry name" value="1,3-beta-galactosyl-N-acetylhexosamine phosphorylase"/>
    <property type="match status" value="1"/>
</dbReference>
<dbReference type="InterPro" id="IPR012711">
    <property type="entry name" value="Lacto-N-biose_phosphorylase"/>
</dbReference>
<dbReference type="InterPro" id="IPR035363">
    <property type="entry name" value="LBP_M"/>
</dbReference>